<dbReference type="RefSeq" id="WP_166323213.1">
    <property type="nucleotide sequence ID" value="NZ_CP049934.1"/>
</dbReference>
<evidence type="ECO:0000313" key="1">
    <source>
        <dbReference type="EMBL" id="QIM16315.1"/>
    </source>
</evidence>
<sequence>MTLSWSEHQKAHEELREAAYRYEDAGDSLGVRCLIAVQPAVESVLDPAYHWGYYRDRISAPQVYARSVAGFPFQIIYTLFEDGVFVLAYAHERRQPECWKGRLPS</sequence>
<evidence type="ECO:0008006" key="3">
    <source>
        <dbReference type="Google" id="ProtNLM"/>
    </source>
</evidence>
<evidence type="ECO:0000313" key="2">
    <source>
        <dbReference type="Proteomes" id="UP000501387"/>
    </source>
</evidence>
<gene>
    <name evidence="1" type="ORF">G7067_07580</name>
</gene>
<dbReference type="EMBL" id="CP049934">
    <property type="protein sequence ID" value="QIM16315.1"/>
    <property type="molecule type" value="Genomic_DNA"/>
</dbReference>
<proteinExistence type="predicted"/>
<protein>
    <recommendedName>
        <fullName evidence="3">Type II toxin-antitoxin system RelE/ParE family toxin</fullName>
    </recommendedName>
</protein>
<reference evidence="1 2" key="1">
    <citation type="submission" date="2020-03" db="EMBL/GenBank/DDBJ databases">
        <title>Leucobacter sp. nov., isolated from beetles.</title>
        <authorList>
            <person name="Hyun D.-W."/>
            <person name="Bae J.-W."/>
        </authorList>
    </citation>
    <scope>NUCLEOTIDE SEQUENCE [LARGE SCALE GENOMIC DNA]</scope>
    <source>
        <strain evidence="1 2">HDW9B</strain>
    </source>
</reference>
<organism evidence="1 2">
    <name type="scientific">Leucobacter insecticola</name>
    <dbReference type="NCBI Taxonomy" id="2714934"/>
    <lineage>
        <taxon>Bacteria</taxon>
        <taxon>Bacillati</taxon>
        <taxon>Actinomycetota</taxon>
        <taxon>Actinomycetes</taxon>
        <taxon>Micrococcales</taxon>
        <taxon>Microbacteriaceae</taxon>
        <taxon>Leucobacter</taxon>
    </lineage>
</organism>
<dbReference type="Proteomes" id="UP000501387">
    <property type="component" value="Chromosome"/>
</dbReference>
<dbReference type="KEGG" id="lins:G7067_07580"/>
<accession>A0A6G8FIX0</accession>
<dbReference type="AlphaFoldDB" id="A0A6G8FIX0"/>
<name>A0A6G8FIX0_9MICO</name>
<keyword evidence="2" id="KW-1185">Reference proteome</keyword>